<evidence type="ECO:0000256" key="2">
    <source>
        <dbReference type="SAM" id="MobiDB-lite"/>
    </source>
</evidence>
<keyword evidence="1" id="KW-0677">Repeat</keyword>
<dbReference type="InterPro" id="IPR045148">
    <property type="entry name" value="TCRG1-like"/>
</dbReference>
<dbReference type="CDD" id="cd00201">
    <property type="entry name" value="WW"/>
    <property type="match status" value="1"/>
</dbReference>
<dbReference type="Pfam" id="PF00397">
    <property type="entry name" value="WW"/>
    <property type="match status" value="1"/>
</dbReference>
<feature type="region of interest" description="Disordered" evidence="2">
    <location>
        <begin position="86"/>
        <end position="110"/>
    </location>
</feature>
<reference evidence="5" key="1">
    <citation type="submission" date="2022-07" db="EMBL/GenBank/DDBJ databases">
        <title>Phylogenomic reconstructions and comparative analyses of Kickxellomycotina fungi.</title>
        <authorList>
            <person name="Reynolds N.K."/>
            <person name="Stajich J.E."/>
            <person name="Barry K."/>
            <person name="Grigoriev I.V."/>
            <person name="Crous P."/>
            <person name="Smith M.E."/>
        </authorList>
    </citation>
    <scope>NUCLEOTIDE SEQUENCE</scope>
    <source>
        <strain evidence="5">BCRC 34381</strain>
    </source>
</reference>
<dbReference type="InterPro" id="IPR036020">
    <property type="entry name" value="WW_dom_sf"/>
</dbReference>
<evidence type="ECO:0000313" key="6">
    <source>
        <dbReference type="Proteomes" id="UP001143981"/>
    </source>
</evidence>
<organism evidence="5 6">
    <name type="scientific">Coemansia biformis</name>
    <dbReference type="NCBI Taxonomy" id="1286918"/>
    <lineage>
        <taxon>Eukaryota</taxon>
        <taxon>Fungi</taxon>
        <taxon>Fungi incertae sedis</taxon>
        <taxon>Zoopagomycota</taxon>
        <taxon>Kickxellomycotina</taxon>
        <taxon>Kickxellomycetes</taxon>
        <taxon>Kickxellales</taxon>
        <taxon>Kickxellaceae</taxon>
        <taxon>Coemansia</taxon>
    </lineage>
</organism>
<name>A0A9W8CZ40_9FUNG</name>
<evidence type="ECO:0000313" key="5">
    <source>
        <dbReference type="EMBL" id="KAJ1731456.1"/>
    </source>
</evidence>
<dbReference type="PROSITE" id="PS50020">
    <property type="entry name" value="WW_DOMAIN_2"/>
    <property type="match status" value="1"/>
</dbReference>
<evidence type="ECO:0000259" key="4">
    <source>
        <dbReference type="PROSITE" id="PS51676"/>
    </source>
</evidence>
<evidence type="ECO:0008006" key="7">
    <source>
        <dbReference type="Google" id="ProtNLM"/>
    </source>
</evidence>
<dbReference type="Gene3D" id="1.10.10.440">
    <property type="entry name" value="FF domain"/>
    <property type="match status" value="2"/>
</dbReference>
<feature type="domain" description="WW" evidence="3">
    <location>
        <begin position="115"/>
        <end position="142"/>
    </location>
</feature>
<dbReference type="SMART" id="SM00456">
    <property type="entry name" value="WW"/>
    <property type="match status" value="1"/>
</dbReference>
<dbReference type="SUPFAM" id="SSF81698">
    <property type="entry name" value="FF domain"/>
    <property type="match status" value="2"/>
</dbReference>
<dbReference type="InterPro" id="IPR002713">
    <property type="entry name" value="FF_domain"/>
</dbReference>
<dbReference type="SMART" id="SM00441">
    <property type="entry name" value="FF"/>
    <property type="match status" value="2"/>
</dbReference>
<dbReference type="PROSITE" id="PS51676">
    <property type="entry name" value="FF"/>
    <property type="match status" value="1"/>
</dbReference>
<dbReference type="EMBL" id="JANBOI010000327">
    <property type="protein sequence ID" value="KAJ1731456.1"/>
    <property type="molecule type" value="Genomic_DNA"/>
</dbReference>
<dbReference type="Proteomes" id="UP001143981">
    <property type="component" value="Unassembled WGS sequence"/>
</dbReference>
<accession>A0A9W8CZ40</accession>
<evidence type="ECO:0000256" key="1">
    <source>
        <dbReference type="ARBA" id="ARBA00022737"/>
    </source>
</evidence>
<dbReference type="Pfam" id="PF01846">
    <property type="entry name" value="FF"/>
    <property type="match status" value="1"/>
</dbReference>
<dbReference type="GO" id="GO:0003712">
    <property type="term" value="F:transcription coregulator activity"/>
    <property type="evidence" value="ECO:0007669"/>
    <property type="project" value="TreeGrafter"/>
</dbReference>
<feature type="compositionally biased region" description="Basic and acidic residues" evidence="2">
    <location>
        <begin position="203"/>
        <end position="217"/>
    </location>
</feature>
<dbReference type="PROSITE" id="PS01159">
    <property type="entry name" value="WW_DOMAIN_1"/>
    <property type="match status" value="1"/>
</dbReference>
<dbReference type="PANTHER" id="PTHR15377:SF3">
    <property type="entry name" value="WW DOMAIN-CONTAINING PROTEIN"/>
    <property type="match status" value="1"/>
</dbReference>
<dbReference type="GO" id="GO:0005634">
    <property type="term" value="C:nucleus"/>
    <property type="evidence" value="ECO:0007669"/>
    <property type="project" value="TreeGrafter"/>
</dbReference>
<dbReference type="InterPro" id="IPR001202">
    <property type="entry name" value="WW_dom"/>
</dbReference>
<evidence type="ECO:0000259" key="3">
    <source>
        <dbReference type="PROSITE" id="PS50020"/>
    </source>
</evidence>
<dbReference type="PANTHER" id="PTHR15377">
    <property type="entry name" value="TRANSCRIPTION ELONGATION REGULATOR 1"/>
    <property type="match status" value="1"/>
</dbReference>
<dbReference type="OrthoDB" id="410044at2759"/>
<sequence>MDGVQMDQPLRQPQLPPEALAGSGHDWAVFLAPGDAQGRPHMPQELYYYERNNGITTWIRPFDYVEPDNDANPDAVLAVGERWKREDTEKKRLKARQRAKQDRPTRQAPVGNTVWRRVETVQGRVYYYNTSTKASQWGQPEEVAEALLAMDLDEKEEEEGPADSGQEAMAAVEAVGTEMTAEDAEWMLAQMGENIGEPGSDDGNDKPEEPDNSKEQPRALPKSECVAHFKEMLLESKLDPFGAWDTQKSKIEDDPRFAALDNDVERQDLFDEACREILEQRRRQKAESATMAGGSDPFEQLLAEKVKKKMSFAKFCQRNLKDPRYLSVKTSREREKQFMQFLDSL</sequence>
<dbReference type="InterPro" id="IPR036517">
    <property type="entry name" value="FF_domain_sf"/>
</dbReference>
<dbReference type="GO" id="GO:0070063">
    <property type="term" value="F:RNA polymerase binding"/>
    <property type="evidence" value="ECO:0007669"/>
    <property type="project" value="InterPro"/>
</dbReference>
<comment type="caution">
    <text evidence="5">The sequence shown here is derived from an EMBL/GenBank/DDBJ whole genome shotgun (WGS) entry which is preliminary data.</text>
</comment>
<protein>
    <recommendedName>
        <fullName evidence="7">WW domain-containing protein</fullName>
    </recommendedName>
</protein>
<dbReference type="SUPFAM" id="SSF51045">
    <property type="entry name" value="WW domain"/>
    <property type="match status" value="1"/>
</dbReference>
<gene>
    <name evidence="5" type="ORF">LPJ61_002525</name>
</gene>
<feature type="region of interest" description="Disordered" evidence="2">
    <location>
        <begin position="1"/>
        <end position="21"/>
    </location>
</feature>
<proteinExistence type="predicted"/>
<feature type="region of interest" description="Disordered" evidence="2">
    <location>
        <begin position="193"/>
        <end position="221"/>
    </location>
</feature>
<feature type="domain" description="FF" evidence="4">
    <location>
        <begin position="222"/>
        <end position="276"/>
    </location>
</feature>
<keyword evidence="6" id="KW-1185">Reference proteome</keyword>
<dbReference type="AlphaFoldDB" id="A0A9W8CZ40"/>
<dbReference type="Gene3D" id="2.20.70.10">
    <property type="match status" value="1"/>
</dbReference>